<dbReference type="Proteomes" id="UP000183015">
    <property type="component" value="Unassembled WGS sequence"/>
</dbReference>
<proteinExistence type="predicted"/>
<dbReference type="AlphaFoldDB" id="A0A1H7R1R8"/>
<keyword evidence="1" id="KW-1133">Transmembrane helix</keyword>
<keyword evidence="1" id="KW-0812">Transmembrane</keyword>
<evidence type="ECO:0000259" key="2">
    <source>
        <dbReference type="Pfam" id="PF00487"/>
    </source>
</evidence>
<evidence type="ECO:0000313" key="4">
    <source>
        <dbReference type="Proteomes" id="UP000183015"/>
    </source>
</evidence>
<dbReference type="GO" id="GO:0006629">
    <property type="term" value="P:lipid metabolic process"/>
    <property type="evidence" value="ECO:0007669"/>
    <property type="project" value="InterPro"/>
</dbReference>
<keyword evidence="1" id="KW-0472">Membrane</keyword>
<feature type="transmembrane region" description="Helical" evidence="1">
    <location>
        <begin position="93"/>
        <end position="113"/>
    </location>
</feature>
<keyword evidence="4" id="KW-1185">Reference proteome</keyword>
<evidence type="ECO:0000256" key="1">
    <source>
        <dbReference type="SAM" id="Phobius"/>
    </source>
</evidence>
<protein>
    <submittedName>
        <fullName evidence="3">Beta-carotene hydroxylase</fullName>
    </submittedName>
</protein>
<dbReference type="eggNOG" id="COG3239">
    <property type="taxonomic scope" value="Bacteria"/>
</dbReference>
<reference evidence="4" key="1">
    <citation type="submission" date="2016-10" db="EMBL/GenBank/DDBJ databases">
        <authorList>
            <person name="Varghese N."/>
        </authorList>
    </citation>
    <scope>NUCLEOTIDE SEQUENCE [LARGE SCALE GENOMIC DNA]</scope>
    <source>
        <strain evidence="4">DSM 45096 / BCRC 16803 / CGMCC 4.1857 / CIP 109030 / JCM 12277 / KCTC 19219 / NBRC 100920 / 33214</strain>
    </source>
</reference>
<name>A0A1H7R1R8_STRJI</name>
<dbReference type="InterPro" id="IPR005804">
    <property type="entry name" value="FA_desaturase_dom"/>
</dbReference>
<dbReference type="EMBL" id="FOAZ01000009">
    <property type="protein sequence ID" value="SEL54113.1"/>
    <property type="molecule type" value="Genomic_DNA"/>
</dbReference>
<feature type="transmembrane region" description="Helical" evidence="1">
    <location>
        <begin position="64"/>
        <end position="81"/>
    </location>
</feature>
<feature type="domain" description="Fatty acid desaturase" evidence="2">
    <location>
        <begin position="57"/>
        <end position="272"/>
    </location>
</feature>
<dbReference type="STRING" id="235985.SAMN05414137_109328"/>
<organism evidence="3 4">
    <name type="scientific">Streptacidiphilus jiangxiensis</name>
    <dbReference type="NCBI Taxonomy" id="235985"/>
    <lineage>
        <taxon>Bacteria</taxon>
        <taxon>Bacillati</taxon>
        <taxon>Actinomycetota</taxon>
        <taxon>Actinomycetes</taxon>
        <taxon>Kitasatosporales</taxon>
        <taxon>Streptomycetaceae</taxon>
        <taxon>Streptacidiphilus</taxon>
    </lineage>
</organism>
<gene>
    <name evidence="3" type="ORF">SAMN05414137_109328</name>
</gene>
<sequence>MTAPAAARNPRHRPSDAPTLTELGEDLLRTSPRQRIVALTRPAGCVALFAVAAGLGWWWATPPLVFAVFVCVVTTTHDVVHRTLGLSARATEAALFVLGLFLLESGHAYRATHTRHHGFFPHHDDPEGAPADLGLLGAICQGPVFLPRLWWWAYRRAGSAAARRWLLAEAAAPFVAFAAGALLWPDAPGVLLYACLVTVGSWVYPLLTVYLPHHGYGDSPLTWTRTLRGRLVPALFLELTYHLEHHLYPEVPSHHLPELARRLDGYLSGHGVRPVRVV</sequence>
<dbReference type="OrthoDB" id="342534at2"/>
<evidence type="ECO:0000313" key="3">
    <source>
        <dbReference type="EMBL" id="SEL54113.1"/>
    </source>
</evidence>
<feature type="transmembrane region" description="Helical" evidence="1">
    <location>
        <begin position="190"/>
        <end position="211"/>
    </location>
</feature>
<feature type="transmembrane region" description="Helical" evidence="1">
    <location>
        <begin position="133"/>
        <end position="153"/>
    </location>
</feature>
<accession>A0A1H7R1R8</accession>
<feature type="transmembrane region" description="Helical" evidence="1">
    <location>
        <begin position="165"/>
        <end position="184"/>
    </location>
</feature>
<dbReference type="Pfam" id="PF00487">
    <property type="entry name" value="FA_desaturase"/>
    <property type="match status" value="1"/>
</dbReference>
<dbReference type="RefSeq" id="WP_082014926.1">
    <property type="nucleotide sequence ID" value="NZ_BBPN01000009.1"/>
</dbReference>
<feature type="transmembrane region" description="Helical" evidence="1">
    <location>
        <begin position="38"/>
        <end position="58"/>
    </location>
</feature>